<proteinExistence type="predicted"/>
<feature type="domain" description="Tip attachment protein J" evidence="3">
    <location>
        <begin position="809"/>
        <end position="968"/>
    </location>
</feature>
<accession>A0A2A4CP34</accession>
<dbReference type="Gene3D" id="3.20.20.80">
    <property type="entry name" value="Glycosidases"/>
    <property type="match status" value="1"/>
</dbReference>
<dbReference type="Pfam" id="PF13550">
    <property type="entry name" value="Phage-tail_3"/>
    <property type="match status" value="1"/>
</dbReference>
<evidence type="ECO:0000313" key="5">
    <source>
        <dbReference type="EMBL" id="PCD75864.1"/>
    </source>
</evidence>
<evidence type="ECO:0000256" key="1">
    <source>
        <dbReference type="SAM" id="MobiDB-lite"/>
    </source>
</evidence>
<dbReference type="InterPro" id="IPR025195">
    <property type="entry name" value="GTA_TIM_dom"/>
</dbReference>
<protein>
    <submittedName>
        <fullName evidence="5">Host specificity protein</fullName>
    </submittedName>
</protein>
<comment type="caution">
    <text evidence="5">The sequence shown here is derived from an EMBL/GenBank/DDBJ whole genome shotgun (WGS) entry which is preliminary data.</text>
</comment>
<gene>
    <name evidence="5" type="ORF">CLN94_11950</name>
</gene>
<dbReference type="InterPro" id="IPR032876">
    <property type="entry name" value="J_dom"/>
</dbReference>
<keyword evidence="6" id="KW-1185">Reference proteome</keyword>
<reference evidence="5 6" key="1">
    <citation type="submission" date="2017-09" db="EMBL/GenBank/DDBJ databases">
        <title>A multilocus sequence analysis scheme for characterization of bacteria in the genus Thioclava.</title>
        <authorList>
            <person name="Liu Y."/>
            <person name="Shao Z."/>
        </authorList>
    </citation>
    <scope>NUCLEOTIDE SEQUENCE [LARGE SCALE GENOMIC DNA]</scope>
    <source>
        <strain evidence="5 6">CAU 1312</strain>
    </source>
</reference>
<dbReference type="InterPro" id="IPR056490">
    <property type="entry name" value="Rcc01698_C"/>
</dbReference>
<feature type="domain" description="GTA TIM-barrel-like" evidence="2">
    <location>
        <begin position="454"/>
        <end position="748"/>
    </location>
</feature>
<feature type="region of interest" description="Disordered" evidence="1">
    <location>
        <begin position="672"/>
        <end position="691"/>
    </location>
</feature>
<sequence>MATILLSAAGAAIGGGFGGTILGMSGAVIGRAVGATLGRAIDQRILGAGSGSVETGRIDRFRLTSATEGEAVGIAWGRNRLGAQVIWATRFLETRKKKSGSKGTPTPSTTSYSYSVSLALAICEGEILRVARVWADGMELDPSTMTMRVYTGSEDQLPDPKIAAVEGLDNAPAYRGIAYVVFEDLQLAPFGNRVPQFTFEVIRRAQGEVLPEVPDLAGSVRAVSMIPGTGEYALATSKVAIAGIADAASGDGFVGLSAQSEVVNQHVTGDLSDFSVSLAALDEELPACESVSLVVSWFGNDLRCGSCEIRPKVTDAQVDGVKMPWVVSGLTRHQVPEVPLFEDKPVYGGTPADASVIEAIQALHAAGKAVTFYPFVLMDQLAGNGLPDPWGESEEQAALPWRGRITLSVAPGREGSPDRSTAAEAEIAAFIGQAQVSDFAASGTTVTYTGPEEYSLRRFVLHYAHLCALAGGVEAFCLGSELRSLTQLRGSGDSFPVVEALKELAAEVRAILGPACKIGYAADWSEYFGYQSPEGDRYFHLDPLWSDANIDFIGIDNYVPLSDWRDGEDHADAGWGSIYDLDYLQSNIEGGEGFDWYYAGAEHRDAQIRTPITDGAYDEPWIWRYKDIRSFWENRHYPRIGGVRSEAPTVWEPRSKPIWFTELGCAAVDKGTNEPNKFLDPKSSESSLPRYSNGRRDEVIQMQYLRAMLDYWGRAEHNPVSDIYGGAMIDLSKAHVWAWDARPYPQFPALGDLWSDAGNYPRGHWISGRSAAQPLSHVVAEICARAGLYHIDVSGLYGVVRGFVAQSGVSARGLLQSLMLGYGFEAVERDGLVVFRMREGRISAHLTQEDLALGETDGLLETLRAPDAEMAGRVRLSYTEADGEYATRAVEAIFPDEEATSVAMSELPLVLTRAEAQGTVERWLAEARVARDGARFALPPSLGHLGAGDVVALRTDEGTRRYRIDRVEQAGALTMEAVRVEPAVYLPSDETEGAVTLRGFVPPVPVTPVFLDLPLMSGAEDPYAPHLAVTAQPWPGSVAVYSASEDAGYTLNSLLDQGAVIGRTLSPLHASRTGLWDKGAALRVRMAGGELEAASEARVLAGANLMAIGNGVDDDWELFQFCDAEPIEAGVWDLGTRLRGQLGSDRLMPEVWPEGSVIVLLDGAPQQIMHTPGMRNLARHYRIGSALRGYEDPSYVHQQRAFSGIGLRPLSPCHLRAKPTAEGWEFTWIRRTRIGGDSWDGIEVPLGEVSESYLLRVREGGAVRRELQLPLTAWSYEAALAAADGITGAFDVEVAQVSDVYGPGLFASVSVGI</sequence>
<dbReference type="OrthoDB" id="8445115at2"/>
<dbReference type="Proteomes" id="UP000243507">
    <property type="component" value="Unassembled WGS sequence"/>
</dbReference>
<dbReference type="RefSeq" id="WP_096434182.1">
    <property type="nucleotide sequence ID" value="NZ_NTJD01000009.1"/>
</dbReference>
<dbReference type="InterPro" id="IPR017853">
    <property type="entry name" value="GH"/>
</dbReference>
<name>A0A2A4CP34_9RHOB</name>
<dbReference type="EMBL" id="NTJD01000009">
    <property type="protein sequence ID" value="PCD75864.1"/>
    <property type="molecule type" value="Genomic_DNA"/>
</dbReference>
<organism evidence="5 6">
    <name type="scientific">Pseudothioclava arenosa</name>
    <dbReference type="NCBI Taxonomy" id="1795308"/>
    <lineage>
        <taxon>Bacteria</taxon>
        <taxon>Pseudomonadati</taxon>
        <taxon>Pseudomonadota</taxon>
        <taxon>Alphaproteobacteria</taxon>
        <taxon>Rhodobacterales</taxon>
        <taxon>Paracoccaceae</taxon>
        <taxon>Pseudothioclava</taxon>
    </lineage>
</organism>
<evidence type="ECO:0000259" key="2">
    <source>
        <dbReference type="Pfam" id="PF13547"/>
    </source>
</evidence>
<evidence type="ECO:0000259" key="3">
    <source>
        <dbReference type="Pfam" id="PF13550"/>
    </source>
</evidence>
<dbReference type="Pfam" id="PF13547">
    <property type="entry name" value="GTA_TIM"/>
    <property type="match status" value="1"/>
</dbReference>
<feature type="domain" description="Rcc01698-like C-terminal" evidence="4">
    <location>
        <begin position="1059"/>
        <end position="1159"/>
    </location>
</feature>
<dbReference type="SUPFAM" id="SSF51445">
    <property type="entry name" value="(Trans)glycosidases"/>
    <property type="match status" value="1"/>
</dbReference>
<dbReference type="Pfam" id="PF23666">
    <property type="entry name" value="Rcc01698_C"/>
    <property type="match status" value="1"/>
</dbReference>
<evidence type="ECO:0000259" key="4">
    <source>
        <dbReference type="Pfam" id="PF23666"/>
    </source>
</evidence>
<evidence type="ECO:0000313" key="6">
    <source>
        <dbReference type="Proteomes" id="UP000243507"/>
    </source>
</evidence>
<dbReference type="CDD" id="cd19607">
    <property type="entry name" value="GTA_TIM-barrel-like"/>
    <property type="match status" value="1"/>
</dbReference>